<evidence type="ECO:0000256" key="1">
    <source>
        <dbReference type="ARBA" id="ARBA00004141"/>
    </source>
</evidence>
<evidence type="ECO:0000256" key="4">
    <source>
        <dbReference type="ARBA" id="ARBA00022692"/>
    </source>
</evidence>
<reference evidence="11 12" key="1">
    <citation type="journal article" date="2018" name="Gigascience">
        <title>Genomes of trombidid mites reveal novel predicted allergens and laterally-transferred genes associated with secondary metabolism.</title>
        <authorList>
            <person name="Dong X."/>
            <person name="Chaisiri K."/>
            <person name="Xia D."/>
            <person name="Armstrong S.D."/>
            <person name="Fang Y."/>
            <person name="Donnelly M.J."/>
            <person name="Kadowaki T."/>
            <person name="McGarry J.W."/>
            <person name="Darby A.C."/>
            <person name="Makepeace B.L."/>
        </authorList>
    </citation>
    <scope>NUCLEOTIDE SEQUENCE [LARGE SCALE GENOMIC DNA]</scope>
    <source>
        <strain evidence="11">UoL-WK</strain>
    </source>
</reference>
<sequence>MSDEEKVNLVTNSENREISLNWTNLSYVIKYREWPQLAHLNFFDAFQKKQKVILHLQSGRLKTGSLMAVMGKSGSGKSSLIELLSGNRTKGLKGNIYVTSKSTCDQSAVDLSKVKIAFLPQQECLIEVLTVEESIMYASKLKNHHFEQARHEANCEKLLSELNLERCRNVRLAKCSGGERKRVSIALELVSKPDILIVDEVTSGLDSNSAIQCVQTLRKLTRKAKNPLGILVSIHQPSIKILNEFDQLYLLSFDGRCIYKGTPEDLPSYLAHFNLHCPKFYNIADYAIEIASADHSEQVVNEMSEFNIQLDREINESAIKGVKISGAKLTNYRFSLSSSFENILILTKRTVITTHRDPVLYFLRLFVHVINALLMIALFGNTVGEESGCIQSESNSNGKVSVSFTKIHDKQMKVAQNMSLFVFNLFFFLYANMTVTIMAFPSEAAVFIKERTNGWYSCLSYYIAKTIAEIPLVFIMTTAYAFAIYYFTGQFYIFWRAGLFCGIALLVALIGQSIGLIIGALFVNNVNAAVFIGPIVCFPSMLFCGFFVKPHLVPNYLKPLAATSFLRYALEAIVICVYGFQRCIQVKETLVNSSLTIDSIFKFINFLNKLNITYSSARPYIQMVAENDNKTLAEFYSFDKEFENVEVSKLSTLIEFNVEDTKESFILSEFNIGNDQLLYEFIMLAIILIILRILVYFVLAFKAKTRE</sequence>
<dbReference type="Pfam" id="PF00005">
    <property type="entry name" value="ABC_tran"/>
    <property type="match status" value="1"/>
</dbReference>
<evidence type="ECO:0000256" key="5">
    <source>
        <dbReference type="ARBA" id="ARBA00022741"/>
    </source>
</evidence>
<feature type="transmembrane region" description="Helical" evidence="9">
    <location>
        <begin position="677"/>
        <end position="701"/>
    </location>
</feature>
<dbReference type="SUPFAM" id="SSF52540">
    <property type="entry name" value="P-loop containing nucleoside triphosphate hydrolases"/>
    <property type="match status" value="1"/>
</dbReference>
<dbReference type="PANTHER" id="PTHR48041">
    <property type="entry name" value="ABC TRANSPORTER G FAMILY MEMBER 28"/>
    <property type="match status" value="1"/>
</dbReference>
<evidence type="ECO:0000256" key="7">
    <source>
        <dbReference type="ARBA" id="ARBA00022989"/>
    </source>
</evidence>
<dbReference type="GO" id="GO:0005524">
    <property type="term" value="F:ATP binding"/>
    <property type="evidence" value="ECO:0007669"/>
    <property type="project" value="UniProtKB-KW"/>
</dbReference>
<keyword evidence="8 9" id="KW-0472">Membrane</keyword>
<dbReference type="Proteomes" id="UP000285301">
    <property type="component" value="Unassembled WGS sequence"/>
</dbReference>
<evidence type="ECO:0000313" key="11">
    <source>
        <dbReference type="EMBL" id="RWS07730.1"/>
    </source>
</evidence>
<dbReference type="InterPro" id="IPR017871">
    <property type="entry name" value="ABC_transporter-like_CS"/>
</dbReference>
<dbReference type="GO" id="GO:0016887">
    <property type="term" value="F:ATP hydrolysis activity"/>
    <property type="evidence" value="ECO:0007669"/>
    <property type="project" value="InterPro"/>
</dbReference>
<evidence type="ECO:0000313" key="12">
    <source>
        <dbReference type="Proteomes" id="UP000285301"/>
    </source>
</evidence>
<protein>
    <submittedName>
        <fullName evidence="11">ABC transporter-like protein 12</fullName>
    </submittedName>
</protein>
<feature type="transmembrane region" description="Helical" evidence="9">
    <location>
        <begin position="499"/>
        <end position="522"/>
    </location>
</feature>
<dbReference type="InterPro" id="IPR003593">
    <property type="entry name" value="AAA+_ATPase"/>
</dbReference>
<organism evidence="11 12">
    <name type="scientific">Dinothrombium tinctorium</name>
    <dbReference type="NCBI Taxonomy" id="1965070"/>
    <lineage>
        <taxon>Eukaryota</taxon>
        <taxon>Metazoa</taxon>
        <taxon>Ecdysozoa</taxon>
        <taxon>Arthropoda</taxon>
        <taxon>Chelicerata</taxon>
        <taxon>Arachnida</taxon>
        <taxon>Acari</taxon>
        <taxon>Acariformes</taxon>
        <taxon>Trombidiformes</taxon>
        <taxon>Prostigmata</taxon>
        <taxon>Anystina</taxon>
        <taxon>Parasitengona</taxon>
        <taxon>Trombidioidea</taxon>
        <taxon>Trombidiidae</taxon>
        <taxon>Dinothrombium</taxon>
    </lineage>
</organism>
<name>A0A443QXH3_9ACAR</name>
<dbReference type="PROSITE" id="PS50893">
    <property type="entry name" value="ABC_TRANSPORTER_2"/>
    <property type="match status" value="1"/>
</dbReference>
<keyword evidence="12" id="KW-1185">Reference proteome</keyword>
<dbReference type="Pfam" id="PF01061">
    <property type="entry name" value="ABC2_membrane"/>
    <property type="match status" value="1"/>
</dbReference>
<comment type="caution">
    <text evidence="11">The sequence shown here is derived from an EMBL/GenBank/DDBJ whole genome shotgun (WGS) entry which is preliminary data.</text>
</comment>
<dbReference type="InterPro" id="IPR050352">
    <property type="entry name" value="ABCG_transporters"/>
</dbReference>
<proteinExistence type="inferred from homology"/>
<keyword evidence="7 9" id="KW-1133">Transmembrane helix</keyword>
<dbReference type="STRING" id="1965070.A0A443QXH3"/>
<gene>
    <name evidence="11" type="ORF">B4U79_10806</name>
</gene>
<dbReference type="InterPro" id="IPR013525">
    <property type="entry name" value="ABC2_TM"/>
</dbReference>
<feature type="transmembrane region" description="Helical" evidence="9">
    <location>
        <begin position="461"/>
        <end position="487"/>
    </location>
</feature>
<accession>A0A443QXH3</accession>
<keyword evidence="3" id="KW-0813">Transport</keyword>
<feature type="domain" description="ABC transporter" evidence="10">
    <location>
        <begin position="37"/>
        <end position="279"/>
    </location>
</feature>
<comment type="similarity">
    <text evidence="2">Belongs to the ABC transporter superfamily. ABCG family. Eye pigment precursor importer (TC 3.A.1.204) subfamily.</text>
</comment>
<feature type="transmembrane region" description="Helical" evidence="9">
    <location>
        <begin position="359"/>
        <end position="379"/>
    </location>
</feature>
<dbReference type="OrthoDB" id="10042850at2759"/>
<dbReference type="Gene3D" id="3.40.50.300">
    <property type="entry name" value="P-loop containing nucleotide triphosphate hydrolases"/>
    <property type="match status" value="1"/>
</dbReference>
<comment type="subcellular location">
    <subcellularLocation>
        <location evidence="1">Membrane</location>
        <topology evidence="1">Multi-pass membrane protein</topology>
    </subcellularLocation>
</comment>
<evidence type="ECO:0000256" key="9">
    <source>
        <dbReference type="SAM" id="Phobius"/>
    </source>
</evidence>
<evidence type="ECO:0000256" key="6">
    <source>
        <dbReference type="ARBA" id="ARBA00022840"/>
    </source>
</evidence>
<keyword evidence="4 9" id="KW-0812">Transmembrane</keyword>
<dbReference type="PROSITE" id="PS00211">
    <property type="entry name" value="ABC_TRANSPORTER_1"/>
    <property type="match status" value="1"/>
</dbReference>
<feature type="transmembrane region" description="Helical" evidence="9">
    <location>
        <begin position="420"/>
        <end position="441"/>
    </location>
</feature>
<dbReference type="AlphaFoldDB" id="A0A443QXH3"/>
<evidence type="ECO:0000256" key="8">
    <source>
        <dbReference type="ARBA" id="ARBA00023136"/>
    </source>
</evidence>
<evidence type="ECO:0000259" key="10">
    <source>
        <dbReference type="PROSITE" id="PS50893"/>
    </source>
</evidence>
<dbReference type="SMART" id="SM00382">
    <property type="entry name" value="AAA"/>
    <property type="match status" value="1"/>
</dbReference>
<dbReference type="InterPro" id="IPR003439">
    <property type="entry name" value="ABC_transporter-like_ATP-bd"/>
</dbReference>
<keyword evidence="5" id="KW-0547">Nucleotide-binding</keyword>
<evidence type="ECO:0000256" key="3">
    <source>
        <dbReference type="ARBA" id="ARBA00022448"/>
    </source>
</evidence>
<evidence type="ECO:0000256" key="2">
    <source>
        <dbReference type="ARBA" id="ARBA00005814"/>
    </source>
</evidence>
<dbReference type="GO" id="GO:0005886">
    <property type="term" value="C:plasma membrane"/>
    <property type="evidence" value="ECO:0007669"/>
    <property type="project" value="TreeGrafter"/>
</dbReference>
<feature type="transmembrane region" description="Helical" evidence="9">
    <location>
        <begin position="528"/>
        <end position="548"/>
    </location>
</feature>
<dbReference type="PANTHER" id="PTHR48041:SF78">
    <property type="entry name" value="ABC TRANSPORTER EXPRESSED IN TRACHEA, ISOFORM A"/>
    <property type="match status" value="1"/>
</dbReference>
<dbReference type="EMBL" id="NCKU01003330">
    <property type="protein sequence ID" value="RWS07730.1"/>
    <property type="molecule type" value="Genomic_DNA"/>
</dbReference>
<dbReference type="GO" id="GO:0140359">
    <property type="term" value="F:ABC-type transporter activity"/>
    <property type="evidence" value="ECO:0007669"/>
    <property type="project" value="InterPro"/>
</dbReference>
<keyword evidence="6" id="KW-0067">ATP-binding</keyword>
<dbReference type="InterPro" id="IPR027417">
    <property type="entry name" value="P-loop_NTPase"/>
</dbReference>